<dbReference type="AlphaFoldDB" id="A0A7J7KQS1"/>
<comment type="caution">
    <text evidence="2">The sequence shown here is derived from an EMBL/GenBank/DDBJ whole genome shotgun (WGS) entry which is preliminary data.</text>
</comment>
<evidence type="ECO:0000313" key="2">
    <source>
        <dbReference type="EMBL" id="KAF6040488.1"/>
    </source>
</evidence>
<sequence length="71" mass="8144">MRNVQKFSASVKEFVLLLLTTHMSHSVSCELRKVYAQMQWPVGSYAEAYEDINDVPSENLDHHETSPSTME</sequence>
<dbReference type="Proteomes" id="UP000593567">
    <property type="component" value="Unassembled WGS sequence"/>
</dbReference>
<dbReference type="EMBL" id="VXIV02000138">
    <property type="protein sequence ID" value="KAF6040488.1"/>
    <property type="molecule type" value="Genomic_DNA"/>
</dbReference>
<keyword evidence="1" id="KW-0732">Signal</keyword>
<name>A0A7J7KQS1_BUGNE</name>
<keyword evidence="3" id="KW-1185">Reference proteome</keyword>
<feature type="signal peptide" evidence="1">
    <location>
        <begin position="1"/>
        <end position="26"/>
    </location>
</feature>
<gene>
    <name evidence="2" type="ORF">EB796_001201</name>
</gene>
<organism evidence="2 3">
    <name type="scientific">Bugula neritina</name>
    <name type="common">Brown bryozoan</name>
    <name type="synonym">Sertularia neritina</name>
    <dbReference type="NCBI Taxonomy" id="10212"/>
    <lineage>
        <taxon>Eukaryota</taxon>
        <taxon>Metazoa</taxon>
        <taxon>Spiralia</taxon>
        <taxon>Lophotrochozoa</taxon>
        <taxon>Bryozoa</taxon>
        <taxon>Gymnolaemata</taxon>
        <taxon>Cheilostomatida</taxon>
        <taxon>Flustrina</taxon>
        <taxon>Buguloidea</taxon>
        <taxon>Bugulidae</taxon>
        <taxon>Bugula</taxon>
    </lineage>
</organism>
<evidence type="ECO:0000256" key="1">
    <source>
        <dbReference type="SAM" id="SignalP"/>
    </source>
</evidence>
<reference evidence="2" key="1">
    <citation type="submission" date="2020-06" db="EMBL/GenBank/DDBJ databases">
        <title>Draft genome of Bugula neritina, a colonial animal packing powerful symbionts and potential medicines.</title>
        <authorList>
            <person name="Rayko M."/>
        </authorList>
    </citation>
    <scope>NUCLEOTIDE SEQUENCE [LARGE SCALE GENOMIC DNA]</scope>
    <source>
        <strain evidence="2">Kwan_BN1</strain>
    </source>
</reference>
<accession>A0A7J7KQS1</accession>
<proteinExistence type="predicted"/>
<protein>
    <submittedName>
        <fullName evidence="2">Uncharacterized protein</fullName>
    </submittedName>
</protein>
<evidence type="ECO:0000313" key="3">
    <source>
        <dbReference type="Proteomes" id="UP000593567"/>
    </source>
</evidence>
<feature type="chain" id="PRO_5029716976" evidence="1">
    <location>
        <begin position="27"/>
        <end position="71"/>
    </location>
</feature>